<comment type="caution">
    <text evidence="1">The sequence shown here is derived from an EMBL/GenBank/DDBJ whole genome shotgun (WGS) entry which is preliminary data.</text>
</comment>
<protein>
    <submittedName>
        <fullName evidence="1">Uncharacterized protein</fullName>
    </submittedName>
</protein>
<evidence type="ECO:0000313" key="1">
    <source>
        <dbReference type="EMBL" id="KAJ3481149.1"/>
    </source>
</evidence>
<reference evidence="1" key="1">
    <citation type="submission" date="2022-07" db="EMBL/GenBank/DDBJ databases">
        <title>Genome Sequence of Lecanicillium saksenae.</title>
        <authorList>
            <person name="Buettner E."/>
        </authorList>
    </citation>
    <scope>NUCLEOTIDE SEQUENCE</scope>
    <source>
        <strain evidence="1">VT-O1</strain>
    </source>
</reference>
<organism evidence="1 2">
    <name type="scientific">Lecanicillium saksenae</name>
    <dbReference type="NCBI Taxonomy" id="468837"/>
    <lineage>
        <taxon>Eukaryota</taxon>
        <taxon>Fungi</taxon>
        <taxon>Dikarya</taxon>
        <taxon>Ascomycota</taxon>
        <taxon>Pezizomycotina</taxon>
        <taxon>Sordariomycetes</taxon>
        <taxon>Hypocreomycetidae</taxon>
        <taxon>Hypocreales</taxon>
        <taxon>Cordycipitaceae</taxon>
        <taxon>Lecanicillium</taxon>
    </lineage>
</organism>
<proteinExistence type="predicted"/>
<dbReference type="EMBL" id="JANAKD010001284">
    <property type="protein sequence ID" value="KAJ3481149.1"/>
    <property type="molecule type" value="Genomic_DNA"/>
</dbReference>
<sequence length="216" mass="24745">MIDLPSLFFGAFAVAFALTLVEICKQTRRIARRGRAASLQNGYLYMIWAEHMVNLAFAIITILYLNGVIRGSFAFYFATVTLWALQTQILTQIIANRVSLIMVSRKRAKWMRLGLFILVLGVNVGVFIIWIPAWLENSKPRHKRLNDIFEKVEKIFFLLFYFGLNLFFIYLVRFRLIAGGLPKYWALFKVNAVLIVLATAMDAALLGMLSLSDSYT</sequence>
<name>A0ACC1QKK9_9HYPO</name>
<dbReference type="Proteomes" id="UP001148737">
    <property type="component" value="Unassembled WGS sequence"/>
</dbReference>
<accession>A0ACC1QKK9</accession>
<keyword evidence="2" id="KW-1185">Reference proteome</keyword>
<evidence type="ECO:0000313" key="2">
    <source>
        <dbReference type="Proteomes" id="UP001148737"/>
    </source>
</evidence>
<gene>
    <name evidence="1" type="ORF">NLG97_g7895</name>
</gene>